<dbReference type="AlphaFoldDB" id="A0A2P8DAQ7"/>
<reference evidence="2 3" key="1">
    <citation type="submission" date="2018-03" db="EMBL/GenBank/DDBJ databases">
        <title>Genomic Encyclopedia of Type Strains, Phase III (KMG-III): the genomes of soil and plant-associated and newly described type strains.</title>
        <authorList>
            <person name="Whitman W."/>
        </authorList>
    </citation>
    <scope>NUCLEOTIDE SEQUENCE [LARGE SCALE GENOMIC DNA]</scope>
    <source>
        <strain evidence="2 3">CGMCC 1.12700</strain>
    </source>
</reference>
<evidence type="ECO:0000313" key="2">
    <source>
        <dbReference type="EMBL" id="PSK94303.1"/>
    </source>
</evidence>
<accession>A0A2P8DAQ7</accession>
<keyword evidence="1" id="KW-0732">Signal</keyword>
<proteinExistence type="predicted"/>
<comment type="caution">
    <text evidence="2">The sequence shown here is derived from an EMBL/GenBank/DDBJ whole genome shotgun (WGS) entry which is preliminary data.</text>
</comment>
<sequence>MNAKKLHFPAWKRSLCLITGGLMLSMGAGAQTTKNYATTAVAHSTAGLGSYNVPDYLNASDGNESTSATLESTTAVAGLFPTHSFVEIGFGANVPAGSMIYIPVQDNSSTGILNTLLSGSIGNILSSLLSDQSFIVDVKKANGNIVASYNTTASQTKSFSGGDFNIVRDANNQLYITFIPNAGADIRSVRVNARTGGLVGASYTLKVQDAYYLSGPATPCSVTQTTAFDATGATLSLLTANGNPVQNPQFAIDADTTNFSTFGYGVANVNVGATYIQDIYFSNLSSPGDQVKIKFRVPPALLNVSLLQNINIRAYKGNIQVFSGDLNSLLSVDLLGLLSASLNNNLPGEVPISVGDNTVQFDRIRVSMTQLLNLNASQLLQLYSVKRVPAPPTVAAAAISSCPGTGLQLAVTNPAGDLTYTWYNSNNTVAGTGTTLNVVAPANGLTNNYTVAASRCTDLFSAPSKVAVSAVAGSCVAVAPVAFLAGAYSTSLSRHKDVTNDWATLLQVNATNQPYNVAPFNYTGTESVALSVFTNTAGTDDILDWVLLELKDSTGNLVDRHVAFVLENGNIVNLDKTAGIAFKANAGRYHLTVRHRNHLGLSTELMTFVPGSNGFNFGSATDATLYGTAAAFTVIGGKVCLIGGNANGNGNIRYNSTANDRDAILAFLGFAETGITYNVYTPADVNLDGVVRYNGRNNDRDFLLEALNFNETGFTAEQIK</sequence>
<dbReference type="EMBL" id="PYGD01000001">
    <property type="protein sequence ID" value="PSK94303.1"/>
    <property type="molecule type" value="Genomic_DNA"/>
</dbReference>
<keyword evidence="3" id="KW-1185">Reference proteome</keyword>
<gene>
    <name evidence="2" type="ORF">B0I18_101458</name>
</gene>
<feature type="chain" id="PRO_5015113754" description="Ig-like domain-containing protein" evidence="1">
    <location>
        <begin position="31"/>
        <end position="720"/>
    </location>
</feature>
<dbReference type="Proteomes" id="UP000240572">
    <property type="component" value="Unassembled WGS sequence"/>
</dbReference>
<evidence type="ECO:0000256" key="1">
    <source>
        <dbReference type="SAM" id="SignalP"/>
    </source>
</evidence>
<evidence type="ECO:0008006" key="4">
    <source>
        <dbReference type="Google" id="ProtNLM"/>
    </source>
</evidence>
<organism evidence="2 3">
    <name type="scientific">Taibaiella chishuiensis</name>
    <dbReference type="NCBI Taxonomy" id="1434707"/>
    <lineage>
        <taxon>Bacteria</taxon>
        <taxon>Pseudomonadati</taxon>
        <taxon>Bacteroidota</taxon>
        <taxon>Chitinophagia</taxon>
        <taxon>Chitinophagales</taxon>
        <taxon>Chitinophagaceae</taxon>
        <taxon>Taibaiella</taxon>
    </lineage>
</organism>
<name>A0A2P8DAQ7_9BACT</name>
<feature type="signal peptide" evidence="1">
    <location>
        <begin position="1"/>
        <end position="30"/>
    </location>
</feature>
<protein>
    <recommendedName>
        <fullName evidence="4">Ig-like domain-containing protein</fullName>
    </recommendedName>
</protein>
<evidence type="ECO:0000313" key="3">
    <source>
        <dbReference type="Proteomes" id="UP000240572"/>
    </source>
</evidence>